<keyword evidence="6" id="KW-0460">Magnesium</keyword>
<dbReference type="OrthoDB" id="9800524at2"/>
<dbReference type="InterPro" id="IPR050556">
    <property type="entry name" value="Type_II_TA_system_RNase"/>
</dbReference>
<organism evidence="9 10">
    <name type="scientific">Bosea caraganae</name>
    <dbReference type="NCBI Taxonomy" id="2763117"/>
    <lineage>
        <taxon>Bacteria</taxon>
        <taxon>Pseudomonadati</taxon>
        <taxon>Pseudomonadota</taxon>
        <taxon>Alphaproteobacteria</taxon>
        <taxon>Hyphomicrobiales</taxon>
        <taxon>Boseaceae</taxon>
        <taxon>Bosea</taxon>
    </lineage>
</organism>
<evidence type="ECO:0000256" key="1">
    <source>
        <dbReference type="ARBA" id="ARBA00001946"/>
    </source>
</evidence>
<dbReference type="AlphaFoldDB" id="A0A370L0D2"/>
<evidence type="ECO:0000259" key="8">
    <source>
        <dbReference type="Pfam" id="PF01850"/>
    </source>
</evidence>
<dbReference type="GO" id="GO:0004518">
    <property type="term" value="F:nuclease activity"/>
    <property type="evidence" value="ECO:0007669"/>
    <property type="project" value="UniProtKB-KW"/>
</dbReference>
<evidence type="ECO:0000256" key="2">
    <source>
        <dbReference type="ARBA" id="ARBA00022649"/>
    </source>
</evidence>
<gene>
    <name evidence="9" type="ORF">DWE98_22490</name>
</gene>
<keyword evidence="3" id="KW-0540">Nuclease</keyword>
<name>A0A370L0D2_9HYPH</name>
<dbReference type="EMBL" id="QQTP01000015">
    <property type="protein sequence ID" value="RDJ20739.1"/>
    <property type="molecule type" value="Genomic_DNA"/>
</dbReference>
<sequence>MTLVDTNVLLDIFTDDPQWAGWSTQQLDAATLRGPLAINDIVYAELSGGFTAIEALDAALAVIGIRPTAMPRSALFLAGKVFRRYRASGGTRTGVLPDFFIGAHAVVSGANLLTRDVRRYRTYFPTIDLITP</sequence>
<evidence type="ECO:0000256" key="4">
    <source>
        <dbReference type="ARBA" id="ARBA00022723"/>
    </source>
</evidence>
<reference evidence="10" key="1">
    <citation type="submission" date="2018-07" db="EMBL/GenBank/DDBJ databases">
        <authorList>
            <person name="Safronova V.I."/>
            <person name="Chirak E.R."/>
            <person name="Sazanova A.L."/>
        </authorList>
    </citation>
    <scope>NUCLEOTIDE SEQUENCE [LARGE SCALE GENOMIC DNA]</scope>
    <source>
        <strain evidence="10">RCAM04685</strain>
    </source>
</reference>
<evidence type="ECO:0000256" key="3">
    <source>
        <dbReference type="ARBA" id="ARBA00022722"/>
    </source>
</evidence>
<evidence type="ECO:0000256" key="6">
    <source>
        <dbReference type="ARBA" id="ARBA00022842"/>
    </source>
</evidence>
<dbReference type="InterPro" id="IPR002716">
    <property type="entry name" value="PIN_dom"/>
</dbReference>
<evidence type="ECO:0000313" key="9">
    <source>
        <dbReference type="EMBL" id="RDJ20739.1"/>
    </source>
</evidence>
<accession>A0A370L0D2</accession>
<dbReference type="PANTHER" id="PTHR33653">
    <property type="entry name" value="RIBONUCLEASE VAPC2"/>
    <property type="match status" value="1"/>
</dbReference>
<comment type="caution">
    <text evidence="9">The sequence shown here is derived from an EMBL/GenBank/DDBJ whole genome shotgun (WGS) entry which is preliminary data.</text>
</comment>
<dbReference type="GO" id="GO:0046872">
    <property type="term" value="F:metal ion binding"/>
    <property type="evidence" value="ECO:0007669"/>
    <property type="project" value="UniProtKB-KW"/>
</dbReference>
<evidence type="ECO:0000256" key="7">
    <source>
        <dbReference type="ARBA" id="ARBA00038093"/>
    </source>
</evidence>
<comment type="cofactor">
    <cofactor evidence="1">
        <name>Mg(2+)</name>
        <dbReference type="ChEBI" id="CHEBI:18420"/>
    </cofactor>
</comment>
<dbReference type="PANTHER" id="PTHR33653:SF1">
    <property type="entry name" value="RIBONUCLEASE VAPC2"/>
    <property type="match status" value="1"/>
</dbReference>
<dbReference type="SUPFAM" id="SSF88723">
    <property type="entry name" value="PIN domain-like"/>
    <property type="match status" value="1"/>
</dbReference>
<keyword evidence="10" id="KW-1185">Reference proteome</keyword>
<dbReference type="RefSeq" id="WP_114831555.1">
    <property type="nucleotide sequence ID" value="NZ_QQTO01000037.1"/>
</dbReference>
<proteinExistence type="inferred from homology"/>
<dbReference type="Pfam" id="PF01850">
    <property type="entry name" value="PIN"/>
    <property type="match status" value="1"/>
</dbReference>
<evidence type="ECO:0000313" key="10">
    <source>
        <dbReference type="Proteomes" id="UP000255207"/>
    </source>
</evidence>
<evidence type="ECO:0000256" key="5">
    <source>
        <dbReference type="ARBA" id="ARBA00022801"/>
    </source>
</evidence>
<dbReference type="Gene3D" id="3.40.50.1010">
    <property type="entry name" value="5'-nuclease"/>
    <property type="match status" value="1"/>
</dbReference>
<comment type="similarity">
    <text evidence="7">Belongs to the PINc/VapC protein family.</text>
</comment>
<dbReference type="Proteomes" id="UP000255207">
    <property type="component" value="Unassembled WGS sequence"/>
</dbReference>
<keyword evidence="4" id="KW-0479">Metal-binding</keyword>
<feature type="domain" description="PIN" evidence="8">
    <location>
        <begin position="3"/>
        <end position="123"/>
    </location>
</feature>
<protein>
    <submittedName>
        <fullName evidence="9">PIN domain-containing protein</fullName>
    </submittedName>
</protein>
<dbReference type="GO" id="GO:0016787">
    <property type="term" value="F:hydrolase activity"/>
    <property type="evidence" value="ECO:0007669"/>
    <property type="project" value="UniProtKB-KW"/>
</dbReference>
<keyword evidence="5" id="KW-0378">Hydrolase</keyword>
<keyword evidence="2" id="KW-1277">Toxin-antitoxin system</keyword>
<dbReference type="InterPro" id="IPR029060">
    <property type="entry name" value="PIN-like_dom_sf"/>
</dbReference>